<sequence>MTSSSSEGIRQLGLREGSISFWGALAISFGNMAPAASVLFLPQAMAQFTGSAVPLAFVFAMVASFLTAASILHFARRFASAGAAYAFNSLAFGKVLGFLSGWMLALAYGLALPSNLLVFGYFAQGFTQQVFGEQISWLIFSLCGIVAVTYLVIRGIRTSARVDLFLIIVETAIVLGLAIAIIVQGGANGNTWAVFSPYQSPSSWTGIIFGMLYGVGAFAGFEASATVAEETKNRFKAIPAAIFAALILGGLLYIVVSYAIAIGYGVHGGGRLAHATLPLSSLAIHFVGQWMALVVDFAGMISALGISLASANASARVLFTMGRDGVIPRWFSHLHQRFGTPHHAALMLTGVSTLLLFVVSFAKSPYPAGFSYLVEASDILGLSLYVLINIAWIRLWKKDQHHFHMGWLVGTLPSALGAIVMFIPLVSTIYPIPAWPLNLVLYLTALFVLTGVIVALWLKKNRPETLTQAGQASVSSEYL</sequence>
<feature type="transmembrane region" description="Helical" evidence="6">
    <location>
        <begin position="286"/>
        <end position="311"/>
    </location>
</feature>
<feature type="transmembrane region" description="Helical" evidence="6">
    <location>
        <begin position="21"/>
        <end position="41"/>
    </location>
</feature>
<keyword evidence="8" id="KW-1185">Reference proteome</keyword>
<dbReference type="Gene3D" id="1.20.1740.10">
    <property type="entry name" value="Amino acid/polyamine transporter I"/>
    <property type="match status" value="1"/>
</dbReference>
<dbReference type="Pfam" id="PF13520">
    <property type="entry name" value="AA_permease_2"/>
    <property type="match status" value="1"/>
</dbReference>
<feature type="transmembrane region" description="Helical" evidence="6">
    <location>
        <begin position="368"/>
        <end position="393"/>
    </location>
</feature>
<evidence type="ECO:0000256" key="1">
    <source>
        <dbReference type="ARBA" id="ARBA00004651"/>
    </source>
</evidence>
<feature type="transmembrane region" description="Helical" evidence="6">
    <location>
        <begin position="165"/>
        <end position="187"/>
    </location>
</feature>
<dbReference type="InterPro" id="IPR002293">
    <property type="entry name" value="AA/rel_permease1"/>
</dbReference>
<reference evidence="8" key="1">
    <citation type="submission" date="2016-11" db="EMBL/GenBank/DDBJ databases">
        <authorList>
            <person name="Varghese N."/>
            <person name="Submissions S."/>
        </authorList>
    </citation>
    <scope>NUCLEOTIDE SEQUENCE [LARGE SCALE GENOMIC DNA]</scope>
    <source>
        <strain evidence="8">USBA-503</strain>
    </source>
</reference>
<evidence type="ECO:0000313" key="7">
    <source>
        <dbReference type="EMBL" id="SHK99765.1"/>
    </source>
</evidence>
<keyword evidence="3 6" id="KW-0812">Transmembrane</keyword>
<dbReference type="GO" id="GO:0022857">
    <property type="term" value="F:transmembrane transporter activity"/>
    <property type="evidence" value="ECO:0007669"/>
    <property type="project" value="InterPro"/>
</dbReference>
<dbReference type="Proteomes" id="UP000184016">
    <property type="component" value="Unassembled WGS sequence"/>
</dbReference>
<evidence type="ECO:0000313" key="8">
    <source>
        <dbReference type="Proteomes" id="UP000184016"/>
    </source>
</evidence>
<organism evidence="7 8">
    <name type="scientific">Alicyclobacillus tolerans</name>
    <dbReference type="NCBI Taxonomy" id="90970"/>
    <lineage>
        <taxon>Bacteria</taxon>
        <taxon>Bacillati</taxon>
        <taxon>Bacillota</taxon>
        <taxon>Bacilli</taxon>
        <taxon>Bacillales</taxon>
        <taxon>Alicyclobacillaceae</taxon>
        <taxon>Alicyclobacillus</taxon>
    </lineage>
</organism>
<keyword evidence="5 6" id="KW-0472">Membrane</keyword>
<comment type="subcellular location">
    <subcellularLocation>
        <location evidence="1">Cell membrane</location>
        <topology evidence="1">Multi-pass membrane protein</topology>
    </subcellularLocation>
</comment>
<protein>
    <submittedName>
        <fullName evidence="7">Amino acid/polyamine/organocation transporter, APC superfamily</fullName>
    </submittedName>
</protein>
<dbReference type="GO" id="GO:0005886">
    <property type="term" value="C:plasma membrane"/>
    <property type="evidence" value="ECO:0007669"/>
    <property type="project" value="UniProtKB-SubCell"/>
</dbReference>
<feature type="transmembrane region" description="Helical" evidence="6">
    <location>
        <begin position="207"/>
        <end position="228"/>
    </location>
</feature>
<feature type="transmembrane region" description="Helical" evidence="6">
    <location>
        <begin position="53"/>
        <end position="75"/>
    </location>
</feature>
<dbReference type="InterPro" id="IPR050367">
    <property type="entry name" value="APC_superfamily"/>
</dbReference>
<dbReference type="PANTHER" id="PTHR42770:SF7">
    <property type="entry name" value="MEMBRANE PROTEIN"/>
    <property type="match status" value="1"/>
</dbReference>
<evidence type="ECO:0000256" key="5">
    <source>
        <dbReference type="ARBA" id="ARBA00023136"/>
    </source>
</evidence>
<feature type="transmembrane region" description="Helical" evidence="6">
    <location>
        <begin position="439"/>
        <end position="458"/>
    </location>
</feature>
<accession>A0A1M6X1T3</accession>
<proteinExistence type="predicted"/>
<feature type="transmembrane region" description="Helical" evidence="6">
    <location>
        <begin position="344"/>
        <end position="362"/>
    </location>
</feature>
<dbReference type="EMBL" id="FRAF01000031">
    <property type="protein sequence ID" value="SHK99765.1"/>
    <property type="molecule type" value="Genomic_DNA"/>
</dbReference>
<evidence type="ECO:0000256" key="6">
    <source>
        <dbReference type="SAM" id="Phobius"/>
    </source>
</evidence>
<dbReference type="AlphaFoldDB" id="A0A1M6X1T3"/>
<dbReference type="PANTHER" id="PTHR42770">
    <property type="entry name" value="AMINO ACID TRANSPORTER-RELATED"/>
    <property type="match status" value="1"/>
</dbReference>
<gene>
    <name evidence="7" type="ORF">SAMN05443507_1314</name>
</gene>
<feature type="transmembrane region" description="Helical" evidence="6">
    <location>
        <begin position="135"/>
        <end position="153"/>
    </location>
</feature>
<evidence type="ECO:0000256" key="2">
    <source>
        <dbReference type="ARBA" id="ARBA00022475"/>
    </source>
</evidence>
<keyword evidence="4 6" id="KW-1133">Transmembrane helix</keyword>
<feature type="transmembrane region" description="Helical" evidence="6">
    <location>
        <begin position="96"/>
        <end position="123"/>
    </location>
</feature>
<dbReference type="STRING" id="1830138.SAMN05443507_1314"/>
<feature type="transmembrane region" description="Helical" evidence="6">
    <location>
        <begin position="240"/>
        <end position="266"/>
    </location>
</feature>
<dbReference type="PIRSF" id="PIRSF006060">
    <property type="entry name" value="AA_transporter"/>
    <property type="match status" value="1"/>
</dbReference>
<name>A0A1M6X1T3_9BACL</name>
<keyword evidence="2" id="KW-1003">Cell membrane</keyword>
<evidence type="ECO:0000256" key="3">
    <source>
        <dbReference type="ARBA" id="ARBA00022692"/>
    </source>
</evidence>
<feature type="transmembrane region" description="Helical" evidence="6">
    <location>
        <begin position="405"/>
        <end position="427"/>
    </location>
</feature>
<evidence type="ECO:0000256" key="4">
    <source>
        <dbReference type="ARBA" id="ARBA00022989"/>
    </source>
</evidence>